<keyword evidence="1" id="KW-0328">Glycosyltransferase</keyword>
<accession>A0A1R3KRR9</accession>
<dbReference type="AlphaFoldDB" id="A0A1R3KRR9"/>
<dbReference type="Proteomes" id="UP000187203">
    <property type="component" value="Unassembled WGS sequence"/>
</dbReference>
<comment type="caution">
    <text evidence="1">The sequence shown here is derived from an EMBL/GenBank/DDBJ whole genome shotgun (WGS) entry which is preliminary data.</text>
</comment>
<protein>
    <submittedName>
        <fullName evidence="1">C2 calcium/lipid-binding plant phosphoribosyltransferase-like protein</fullName>
    </submittedName>
</protein>
<dbReference type="GO" id="GO:0016757">
    <property type="term" value="F:glycosyltransferase activity"/>
    <property type="evidence" value="ECO:0007669"/>
    <property type="project" value="UniProtKB-KW"/>
</dbReference>
<gene>
    <name evidence="1" type="ORF">COLO4_05157</name>
</gene>
<dbReference type="STRING" id="93759.A0A1R3KRR9"/>
<dbReference type="EMBL" id="AWUE01012247">
    <property type="protein sequence ID" value="OMP09764.1"/>
    <property type="molecule type" value="Genomic_DNA"/>
</dbReference>
<evidence type="ECO:0000313" key="1">
    <source>
        <dbReference type="EMBL" id="OMP09764.1"/>
    </source>
</evidence>
<name>A0A1R3KRR9_9ROSI</name>
<sequence>MVCVESKLNGRSYKDMVNSVKEADNPPPRYVRDRFQSRLEISRSESKHIRSGSRSVSNVISFVNNQERRQDSFVALEVQLFKDAGSKGVHSLVDPNSPIVYEDKEEVYPELAKHEGSLNSNFSDLPNGVMASNNAKSLETDVVEDILNSNQSGLANGNMSWAAPTLSPFAWYLRLTIIEAQDLQIAPDLPPLTVPEIRVKAQLGFQSVWSRRGNMNNHRGAGGGGIGGGGKRWEGKMHFGLRF</sequence>
<organism evidence="1 2">
    <name type="scientific">Corchorus olitorius</name>
    <dbReference type="NCBI Taxonomy" id="93759"/>
    <lineage>
        <taxon>Eukaryota</taxon>
        <taxon>Viridiplantae</taxon>
        <taxon>Streptophyta</taxon>
        <taxon>Embryophyta</taxon>
        <taxon>Tracheophyta</taxon>
        <taxon>Spermatophyta</taxon>
        <taxon>Magnoliopsida</taxon>
        <taxon>eudicotyledons</taxon>
        <taxon>Gunneridae</taxon>
        <taxon>Pentapetalae</taxon>
        <taxon>rosids</taxon>
        <taxon>malvids</taxon>
        <taxon>Malvales</taxon>
        <taxon>Malvaceae</taxon>
        <taxon>Grewioideae</taxon>
        <taxon>Apeibeae</taxon>
        <taxon>Corchorus</taxon>
    </lineage>
</organism>
<reference evidence="2" key="1">
    <citation type="submission" date="2013-09" db="EMBL/GenBank/DDBJ databases">
        <title>Corchorus olitorius genome sequencing.</title>
        <authorList>
            <person name="Alam M."/>
            <person name="Haque M.S."/>
            <person name="Islam M.S."/>
            <person name="Emdad E.M."/>
            <person name="Islam M.M."/>
            <person name="Ahmed B."/>
            <person name="Halim A."/>
            <person name="Hossen Q.M.M."/>
            <person name="Hossain M.Z."/>
            <person name="Ahmed R."/>
            <person name="Khan M.M."/>
            <person name="Islam R."/>
            <person name="Rashid M.M."/>
            <person name="Khan S.A."/>
            <person name="Rahman M.S."/>
            <person name="Alam M."/>
            <person name="Yahiya A.S."/>
            <person name="Khan M.S."/>
            <person name="Azam M.S."/>
            <person name="Haque T."/>
            <person name="Lashkar M.Z.H."/>
            <person name="Akhand A.I."/>
            <person name="Morshed G."/>
            <person name="Roy S."/>
            <person name="Uddin K.S."/>
            <person name="Rabeya T."/>
            <person name="Hossain A.S."/>
            <person name="Chowdhury A."/>
            <person name="Snigdha A.R."/>
            <person name="Mortoza M.S."/>
            <person name="Matin S.A."/>
            <person name="Hoque S.M.E."/>
            <person name="Islam M.K."/>
            <person name="Roy D.K."/>
            <person name="Haider R."/>
            <person name="Moosa M.M."/>
            <person name="Elias S.M."/>
            <person name="Hasan A.M."/>
            <person name="Jahan S."/>
            <person name="Shafiuddin M."/>
            <person name="Mahmood N."/>
            <person name="Shommy N.S."/>
        </authorList>
    </citation>
    <scope>NUCLEOTIDE SEQUENCE [LARGE SCALE GENOMIC DNA]</scope>
    <source>
        <strain evidence="2">cv. O-4</strain>
    </source>
</reference>
<evidence type="ECO:0000313" key="2">
    <source>
        <dbReference type="Proteomes" id="UP000187203"/>
    </source>
</evidence>
<keyword evidence="2" id="KW-1185">Reference proteome</keyword>
<keyword evidence="1" id="KW-0808">Transferase</keyword>
<proteinExistence type="predicted"/>